<evidence type="ECO:0000313" key="13">
    <source>
        <dbReference type="Proteomes" id="UP000011532"/>
    </source>
</evidence>
<reference evidence="13" key="1">
    <citation type="submission" date="2012-11" db="EMBL/GenBank/DDBJ databases">
        <authorList>
            <person name="Becker E.A."/>
            <person name="Seitzer P."/>
            <person name="Tritt A."/>
            <person name="Larsen D."/>
            <person name="Yao A."/>
            <person name="Wu D."/>
            <person name="Darling A."/>
            <person name="Eisen J.A."/>
            <person name="Facciotti M.T."/>
        </authorList>
    </citation>
    <scope>NUCLEOTIDE SEQUENCE [LARGE SCALE GENOMIC DNA]</scope>
    <source>
        <strain evidence="13">ATCC 29605 / DSM 3757 / JCM 8879 / NBRC 14742 / NCIMB 2012 / VKM B-1768 / DS2</strain>
    </source>
</reference>
<dbReference type="GeneID" id="8926457"/>
<accession>A0A384LQ54</accession>
<keyword evidence="10" id="KW-1133">Transmembrane helix</keyword>
<feature type="transmembrane region" description="Helical" evidence="10">
    <location>
        <begin position="36"/>
        <end position="58"/>
    </location>
</feature>
<feature type="domain" description="ABC transporter" evidence="11">
    <location>
        <begin position="7"/>
        <end position="247"/>
    </location>
</feature>
<dbReference type="NCBIfam" id="TIGR01727">
    <property type="entry name" value="oligo_HPY"/>
    <property type="match status" value="1"/>
</dbReference>
<evidence type="ECO:0000256" key="6">
    <source>
        <dbReference type="ARBA" id="ARBA00022967"/>
    </source>
</evidence>
<dbReference type="PROSITE" id="PS00211">
    <property type="entry name" value="ABC_TRANSPORTER_1"/>
    <property type="match status" value="1"/>
</dbReference>
<dbReference type="InterPro" id="IPR003439">
    <property type="entry name" value="ABC_transporter-like_ATP-bd"/>
</dbReference>
<dbReference type="Pfam" id="PF08352">
    <property type="entry name" value="oligo_HPY"/>
    <property type="match status" value="1"/>
</dbReference>
<dbReference type="InterPro" id="IPR050388">
    <property type="entry name" value="ABC_Ni/Peptide_Import"/>
</dbReference>
<reference evidence="12 13" key="2">
    <citation type="journal article" date="2014" name="PLoS Genet.">
        <title>Phylogenetically driven sequencing of extremely halophilic archaea reveals strategies for static and dynamic osmo-response.</title>
        <authorList>
            <person name="Becker E.A."/>
            <person name="Seitzer P.M."/>
            <person name="Tritt A."/>
            <person name="Larsen D."/>
            <person name="Krusor M."/>
            <person name="Yao A.I."/>
            <person name="Wu D."/>
            <person name="Madern D."/>
            <person name="Eisen J.A."/>
            <person name="Darling A.E."/>
            <person name="Facciotti M.T."/>
        </authorList>
    </citation>
    <scope>NUCLEOTIDE SEQUENCE [LARGE SCALE GENOMIC DNA]</scope>
    <source>
        <strain evidence="13">ATCC 29605 / DSM 3757 / JCM 8879 / NBRC 14742 / NCIMB 2012 / VKM B-1768 / DS2</strain>
    </source>
</reference>
<evidence type="ECO:0000256" key="1">
    <source>
        <dbReference type="ARBA" id="ARBA00004370"/>
    </source>
</evidence>
<evidence type="ECO:0000256" key="2">
    <source>
        <dbReference type="ARBA" id="ARBA00022448"/>
    </source>
</evidence>
<evidence type="ECO:0000256" key="4">
    <source>
        <dbReference type="ARBA" id="ARBA00022741"/>
    </source>
</evidence>
<evidence type="ECO:0000256" key="8">
    <source>
        <dbReference type="ARBA" id="ARBA00023136"/>
    </source>
</evidence>
<dbReference type="SUPFAM" id="SSF52540">
    <property type="entry name" value="P-loop containing nucleoside triphosphate hydrolases"/>
    <property type="match status" value="1"/>
</dbReference>
<sequence>MSTKTSIPFLDTESAARKERLRQLKRGFRTFAGNKLSLVGLAMILTLVAAALLAPYIAPFPEHAGAGVYFDQASEPPSATHLMGTDTTGRDIFSRVLFGARLSLSKLVRDALSTGAKADHRKRAIEMLGEVEISAPERVFESYPVELSGGMRQRVFIAIALLSEPDLLIADEPGTALDVTTEAKVLDLLDELVEERDTSVLYITHDLGVAREVSDRINVMYAGEIVEQAPTADLFANPQHPYTRGLLEIIPTLSTGIGDGIEGHLPDYTDPPAGCRFADRCPHAEPVCHEAYPYPRQTGSDHAIACHLFDGLPARERHESLAAERVDIGTAPWLAAGGDAPSGDAPGDISADGGTDQ</sequence>
<dbReference type="GO" id="GO:0005524">
    <property type="term" value="F:ATP binding"/>
    <property type="evidence" value="ECO:0007669"/>
    <property type="project" value="UniProtKB-KW"/>
</dbReference>
<keyword evidence="4" id="KW-0547">Nucleotide-binding</keyword>
<dbReference type="GO" id="GO:0006811">
    <property type="term" value="P:monoatomic ion transport"/>
    <property type="evidence" value="ECO:0007669"/>
    <property type="project" value="UniProtKB-KW"/>
</dbReference>
<evidence type="ECO:0000256" key="7">
    <source>
        <dbReference type="ARBA" id="ARBA00023065"/>
    </source>
</evidence>
<evidence type="ECO:0000259" key="11">
    <source>
        <dbReference type="PROSITE" id="PS50893"/>
    </source>
</evidence>
<dbReference type="InterPro" id="IPR027417">
    <property type="entry name" value="P-loop_NTPase"/>
</dbReference>
<keyword evidence="2" id="KW-0813">Transport</keyword>
<name>A0A384LQ54_HALVD</name>
<evidence type="ECO:0000313" key="12">
    <source>
        <dbReference type="EMBL" id="ELY35279.1"/>
    </source>
</evidence>
<evidence type="ECO:0000256" key="3">
    <source>
        <dbReference type="ARBA" id="ARBA00022475"/>
    </source>
</evidence>
<keyword evidence="8 10" id="KW-0472">Membrane</keyword>
<dbReference type="Gene3D" id="3.40.50.300">
    <property type="entry name" value="P-loop containing nucleotide triphosphate hydrolases"/>
    <property type="match status" value="1"/>
</dbReference>
<dbReference type="PANTHER" id="PTHR43297">
    <property type="entry name" value="OLIGOPEPTIDE TRANSPORT ATP-BINDING PROTEIN APPD"/>
    <property type="match status" value="1"/>
</dbReference>
<dbReference type="GO" id="GO:0015833">
    <property type="term" value="P:peptide transport"/>
    <property type="evidence" value="ECO:0007669"/>
    <property type="project" value="InterPro"/>
</dbReference>
<dbReference type="InterPro" id="IPR025966">
    <property type="entry name" value="OppC_N"/>
</dbReference>
<dbReference type="OrthoDB" id="18209at2157"/>
<dbReference type="AlphaFoldDB" id="A0A384LQ54"/>
<feature type="compositionally biased region" description="Low complexity" evidence="9">
    <location>
        <begin position="335"/>
        <end position="348"/>
    </location>
</feature>
<protein>
    <submittedName>
        <fullName evidence="12">Putative dipeptides/oligopeptides ABC transporter ATP-binding protein</fullName>
    </submittedName>
</protein>
<dbReference type="GO" id="GO:0016887">
    <property type="term" value="F:ATP hydrolysis activity"/>
    <property type="evidence" value="ECO:0007669"/>
    <property type="project" value="InterPro"/>
</dbReference>
<dbReference type="PANTHER" id="PTHR43297:SF13">
    <property type="entry name" value="NICKEL ABC TRANSPORTER, ATP-BINDING PROTEIN"/>
    <property type="match status" value="1"/>
</dbReference>
<comment type="subcellular location">
    <subcellularLocation>
        <location evidence="1">Membrane</location>
    </subcellularLocation>
</comment>
<gene>
    <name evidence="12" type="ORF">C498_04161</name>
</gene>
<keyword evidence="5 12" id="KW-0067">ATP-binding</keyword>
<keyword evidence="6" id="KW-1278">Translocase</keyword>
<evidence type="ECO:0000256" key="10">
    <source>
        <dbReference type="SAM" id="Phobius"/>
    </source>
</evidence>
<keyword evidence="7" id="KW-0406">Ion transport</keyword>
<organism evidence="12 13">
    <name type="scientific">Haloferax volcanii (strain ATCC 29605 / DSM 3757 / JCM 8879 / NBRC 14742 / NCIMB 2012 / VKM B-1768 / DS2)</name>
    <name type="common">Halobacterium volcanii</name>
    <dbReference type="NCBI Taxonomy" id="309800"/>
    <lineage>
        <taxon>Archaea</taxon>
        <taxon>Methanobacteriati</taxon>
        <taxon>Methanobacteriota</taxon>
        <taxon>Stenosarchaea group</taxon>
        <taxon>Halobacteria</taxon>
        <taxon>Halobacteriales</taxon>
        <taxon>Haloferacaceae</taxon>
        <taxon>Haloferax</taxon>
    </lineage>
</organism>
<dbReference type="RefSeq" id="WP_004041650.1">
    <property type="nucleotide sequence ID" value="NC_013967.1"/>
</dbReference>
<keyword evidence="10" id="KW-0812">Transmembrane</keyword>
<feature type="region of interest" description="Disordered" evidence="9">
    <location>
        <begin position="333"/>
        <end position="357"/>
    </location>
</feature>
<dbReference type="Pfam" id="PF00005">
    <property type="entry name" value="ABC_tran"/>
    <property type="match status" value="1"/>
</dbReference>
<dbReference type="Pfam" id="PF12911">
    <property type="entry name" value="OppC_N"/>
    <property type="match status" value="1"/>
</dbReference>
<keyword evidence="3" id="KW-1003">Cell membrane</keyword>
<dbReference type="InterPro" id="IPR017871">
    <property type="entry name" value="ABC_transporter-like_CS"/>
</dbReference>
<evidence type="ECO:0000256" key="9">
    <source>
        <dbReference type="SAM" id="MobiDB-lite"/>
    </source>
</evidence>
<proteinExistence type="predicted"/>
<dbReference type="InterPro" id="IPR013563">
    <property type="entry name" value="Oligopep_ABC_C"/>
</dbReference>
<evidence type="ECO:0000256" key="5">
    <source>
        <dbReference type="ARBA" id="ARBA00022840"/>
    </source>
</evidence>
<dbReference type="Proteomes" id="UP000011532">
    <property type="component" value="Unassembled WGS sequence"/>
</dbReference>
<dbReference type="EMBL" id="AOHU01000031">
    <property type="protein sequence ID" value="ELY35279.1"/>
    <property type="molecule type" value="Genomic_DNA"/>
</dbReference>
<dbReference type="PROSITE" id="PS50893">
    <property type="entry name" value="ABC_TRANSPORTER_2"/>
    <property type="match status" value="1"/>
</dbReference>
<comment type="caution">
    <text evidence="12">The sequence shown here is derived from an EMBL/GenBank/DDBJ whole genome shotgun (WGS) entry which is preliminary data.</text>
</comment>
<dbReference type="GO" id="GO:0005886">
    <property type="term" value="C:plasma membrane"/>
    <property type="evidence" value="ECO:0007669"/>
    <property type="project" value="UniProtKB-SubCell"/>
</dbReference>